<feature type="transmembrane region" description="Helical" evidence="2">
    <location>
        <begin position="230"/>
        <end position="261"/>
    </location>
</feature>
<feature type="compositionally biased region" description="Low complexity" evidence="1">
    <location>
        <begin position="325"/>
        <end position="379"/>
    </location>
</feature>
<keyword evidence="2" id="KW-0472">Membrane</keyword>
<proteinExistence type="predicted"/>
<keyword evidence="2" id="KW-1133">Transmembrane helix</keyword>
<evidence type="ECO:0008006" key="5">
    <source>
        <dbReference type="Google" id="ProtNLM"/>
    </source>
</evidence>
<feature type="region of interest" description="Disordered" evidence="1">
    <location>
        <begin position="325"/>
        <end position="390"/>
    </location>
</feature>
<keyword evidence="2" id="KW-0812">Transmembrane</keyword>
<dbReference type="Pfam" id="PF13197">
    <property type="entry name" value="DUF4013"/>
    <property type="match status" value="1"/>
</dbReference>
<feature type="transmembrane region" description="Helical" evidence="2">
    <location>
        <begin position="76"/>
        <end position="95"/>
    </location>
</feature>
<dbReference type="KEGG" id="ccu:Ccur_02510"/>
<evidence type="ECO:0000256" key="2">
    <source>
        <dbReference type="SAM" id="Phobius"/>
    </source>
</evidence>
<dbReference type="STRING" id="469378.Ccur_02510"/>
<dbReference type="InterPro" id="IPR025098">
    <property type="entry name" value="DUF4013"/>
</dbReference>
<organism evidence="3 4">
    <name type="scientific">Cryptobacterium curtum (strain ATCC 700683 / DSM 15641 / CCUG 43107 / 12-3)</name>
    <dbReference type="NCBI Taxonomy" id="469378"/>
    <lineage>
        <taxon>Bacteria</taxon>
        <taxon>Bacillati</taxon>
        <taxon>Actinomycetota</taxon>
        <taxon>Coriobacteriia</taxon>
        <taxon>Eggerthellales</taxon>
        <taxon>Eggerthellaceae</taxon>
        <taxon>Cryptobacterium</taxon>
    </lineage>
</organism>
<protein>
    <recommendedName>
        <fullName evidence="5">DUF4013 domain-containing protein</fullName>
    </recommendedName>
</protein>
<dbReference type="RefSeq" id="WP_012802667.1">
    <property type="nucleotide sequence ID" value="NC_013170.1"/>
</dbReference>
<dbReference type="Proteomes" id="UP000000954">
    <property type="component" value="Chromosome"/>
</dbReference>
<dbReference type="OrthoDB" id="3181212at2"/>
<feature type="transmembrane region" description="Helical" evidence="2">
    <location>
        <begin position="184"/>
        <end position="210"/>
    </location>
</feature>
<dbReference type="AlphaFoldDB" id="C7MM39"/>
<keyword evidence="4" id="KW-1185">Reference proteome</keyword>
<sequence length="390" mass="41949">MQAGYYSSAWSDIKNSPGWFGKMCLMALLLFIPIFGPIVVNGYLYGWARDIAWDVKSPMPKSLFNNADGRLYSRGFFILVLGFVLSFVTAAVYLLCDGLTTGALITANRNPSALILASLIGLIILAVMIVAAILVEIFSWVGSMRISIYGNISSGFQFGKIWKMIRHDIGGIARIFLIDIVASLIVGVVFSIVFMIFFLFIGIGVFMPFIDLLSSDLGFTSHTMTMADNGAVISAFFSAIAAFGVFVLVFCYITLVASVFINTVVTRALGYWTRQFNVAQWGPQEAPMPFEMEQAQQSAAYQAMYQQQPQQYTQQSQQYAAPVVTQQPPAQNPAASVQPVQAQPAAADTPVADVAGGDAATQSADTATSDSSASGASGNDDGDPAEKPNA</sequence>
<dbReference type="HOGENOM" id="CLU_059514_0_0_11"/>
<dbReference type="eggNOG" id="COG3266">
    <property type="taxonomic scope" value="Bacteria"/>
</dbReference>
<feature type="transmembrane region" description="Helical" evidence="2">
    <location>
        <begin position="115"/>
        <end position="138"/>
    </location>
</feature>
<dbReference type="EMBL" id="CP001682">
    <property type="protein sequence ID" value="ACU93979.1"/>
    <property type="molecule type" value="Genomic_DNA"/>
</dbReference>
<reference evidence="3 4" key="1">
    <citation type="journal article" date="2009" name="Stand. Genomic Sci.">
        <title>Complete genome sequence of Cryptobacterium curtum type strain (12-3).</title>
        <authorList>
            <person name="Mavrommatis K."/>
            <person name="Pukall R."/>
            <person name="Rohde C."/>
            <person name="Chen F."/>
            <person name="Sims D."/>
            <person name="Brettin T."/>
            <person name="Kuske C."/>
            <person name="Detter J.C."/>
            <person name="Han C."/>
            <person name="Lapidus A."/>
            <person name="Copeland A."/>
            <person name="Glavina Del Rio T."/>
            <person name="Nolan M."/>
            <person name="Lucas S."/>
            <person name="Tice H."/>
            <person name="Cheng J.F."/>
            <person name="Bruce D."/>
            <person name="Goodwin L."/>
            <person name="Pitluck S."/>
            <person name="Ovchinnikova G."/>
            <person name="Pati A."/>
            <person name="Ivanova N."/>
            <person name="Chen A."/>
            <person name="Palaniappan K."/>
            <person name="Chain P."/>
            <person name="D'haeseleer P."/>
            <person name="Goker M."/>
            <person name="Bristow J."/>
            <person name="Eisen J.A."/>
            <person name="Markowitz V."/>
            <person name="Hugenholtz P."/>
            <person name="Rohde M."/>
            <person name="Klenk H.P."/>
            <person name="Kyrpides N.C."/>
        </authorList>
    </citation>
    <scope>NUCLEOTIDE SEQUENCE [LARGE SCALE GENOMIC DNA]</scope>
    <source>
        <strain evidence="4">ATCC 700683 / DSM 15641 / 12-3</strain>
    </source>
</reference>
<evidence type="ECO:0000313" key="4">
    <source>
        <dbReference type="Proteomes" id="UP000000954"/>
    </source>
</evidence>
<name>C7MM39_CRYCD</name>
<accession>C7MM39</accession>
<evidence type="ECO:0000313" key="3">
    <source>
        <dbReference type="EMBL" id="ACU93979.1"/>
    </source>
</evidence>
<evidence type="ECO:0000256" key="1">
    <source>
        <dbReference type="SAM" id="MobiDB-lite"/>
    </source>
</evidence>
<gene>
    <name evidence="3" type="ordered locus">Ccur_02510</name>
</gene>
<feature type="transmembrane region" description="Helical" evidence="2">
    <location>
        <begin position="20"/>
        <end position="44"/>
    </location>
</feature>